<gene>
    <name evidence="2" type="ORF">L227DRAFT_284906</name>
</gene>
<dbReference type="EMBL" id="ML122289">
    <property type="protein sequence ID" value="RPD56313.1"/>
    <property type="molecule type" value="Genomic_DNA"/>
</dbReference>
<organism evidence="2 3">
    <name type="scientific">Lentinus tigrinus ALCF2SS1-6</name>
    <dbReference type="NCBI Taxonomy" id="1328759"/>
    <lineage>
        <taxon>Eukaryota</taxon>
        <taxon>Fungi</taxon>
        <taxon>Dikarya</taxon>
        <taxon>Basidiomycota</taxon>
        <taxon>Agaricomycotina</taxon>
        <taxon>Agaricomycetes</taxon>
        <taxon>Polyporales</taxon>
        <taxon>Polyporaceae</taxon>
        <taxon>Lentinus</taxon>
    </lineage>
</organism>
<feature type="compositionally biased region" description="Basic and acidic residues" evidence="1">
    <location>
        <begin position="1"/>
        <end position="11"/>
    </location>
</feature>
<evidence type="ECO:0000256" key="1">
    <source>
        <dbReference type="SAM" id="MobiDB-lite"/>
    </source>
</evidence>
<feature type="region of interest" description="Disordered" evidence="1">
    <location>
        <begin position="44"/>
        <end position="105"/>
    </location>
</feature>
<reference evidence="2" key="1">
    <citation type="journal article" date="2018" name="Genome Biol. Evol.">
        <title>Genomics and development of Lentinus tigrinus, a white-rot wood-decaying mushroom with dimorphic fruiting bodies.</title>
        <authorList>
            <person name="Wu B."/>
            <person name="Xu Z."/>
            <person name="Knudson A."/>
            <person name="Carlson A."/>
            <person name="Chen N."/>
            <person name="Kovaka S."/>
            <person name="LaButti K."/>
            <person name="Lipzen A."/>
            <person name="Pennachio C."/>
            <person name="Riley R."/>
            <person name="Schakwitz W."/>
            <person name="Umezawa K."/>
            <person name="Ohm R.A."/>
            <person name="Grigoriev I.V."/>
            <person name="Nagy L.G."/>
            <person name="Gibbons J."/>
            <person name="Hibbett D."/>
        </authorList>
    </citation>
    <scope>NUCLEOTIDE SEQUENCE [LARGE SCALE GENOMIC DNA]</scope>
    <source>
        <strain evidence="2">ALCF2SS1-6</strain>
    </source>
</reference>
<evidence type="ECO:0000313" key="3">
    <source>
        <dbReference type="Proteomes" id="UP000313359"/>
    </source>
</evidence>
<name>A0A5C2RZ13_9APHY</name>
<protein>
    <submittedName>
        <fullName evidence="2">Uncharacterized protein</fullName>
    </submittedName>
</protein>
<sequence>MSLRDSGRSRPGDASAITLSKSQLPWQKPAPLFFEFLPAEVRQIKLRPRAPPPGPGQGAPNTDLASRESHRDSRLLPRLRSCESRAHPRRPSVGRETHTSASTAVGCSGGCWDSNAIEIRDSSPTWDLPPPPPPGLVVSQLACSVRRPPDRRLRRSPEVIVMI</sequence>
<dbReference type="Proteomes" id="UP000313359">
    <property type="component" value="Unassembled WGS sequence"/>
</dbReference>
<dbReference type="AlphaFoldDB" id="A0A5C2RZ13"/>
<evidence type="ECO:0000313" key="2">
    <source>
        <dbReference type="EMBL" id="RPD56313.1"/>
    </source>
</evidence>
<feature type="region of interest" description="Disordered" evidence="1">
    <location>
        <begin position="1"/>
        <end position="22"/>
    </location>
</feature>
<proteinExistence type="predicted"/>
<keyword evidence="3" id="KW-1185">Reference proteome</keyword>
<feature type="compositionally biased region" description="Basic and acidic residues" evidence="1">
    <location>
        <begin position="65"/>
        <end position="86"/>
    </location>
</feature>
<accession>A0A5C2RZ13</accession>